<keyword evidence="1" id="KW-0812">Transmembrane</keyword>
<keyword evidence="1" id="KW-1133">Transmembrane helix</keyword>
<reference evidence="2 3" key="1">
    <citation type="submission" date="2017-12" db="EMBL/GenBank/DDBJ databases">
        <title>Integrating genomic resources of turbot (Scophthalmus maximus) in depth evaluation of genetic and physical mapping variation across individuals.</title>
        <authorList>
            <person name="Martinez P."/>
        </authorList>
    </citation>
    <scope>NUCLEOTIDE SEQUENCE [LARGE SCALE GENOMIC DNA]</scope>
</reference>
<accession>A0A2U9CYJ5</accession>
<name>A0A2U9CYJ5_SCOMX</name>
<dbReference type="Proteomes" id="UP000246464">
    <property type="component" value="Chromosome 22"/>
</dbReference>
<proteinExistence type="predicted"/>
<dbReference type="EMBL" id="CP026264">
    <property type="protein sequence ID" value="AWP21547.1"/>
    <property type="molecule type" value="Genomic_DNA"/>
</dbReference>
<keyword evidence="3" id="KW-1185">Reference proteome</keyword>
<feature type="transmembrane region" description="Helical" evidence="1">
    <location>
        <begin position="166"/>
        <end position="185"/>
    </location>
</feature>
<dbReference type="PANTHER" id="PTHR33444:SF2">
    <property type="entry name" value="MARVEL DOMAIN-CONTAINING PROTEIN"/>
    <property type="match status" value="1"/>
</dbReference>
<dbReference type="PANTHER" id="PTHR33444">
    <property type="entry name" value="SI:DKEY-19B23.12-RELATED"/>
    <property type="match status" value="1"/>
</dbReference>
<dbReference type="InterPro" id="IPR040350">
    <property type="entry name" value="TMEM272"/>
</dbReference>
<organism evidence="2 3">
    <name type="scientific">Scophthalmus maximus</name>
    <name type="common">Turbot</name>
    <name type="synonym">Psetta maxima</name>
    <dbReference type="NCBI Taxonomy" id="52904"/>
    <lineage>
        <taxon>Eukaryota</taxon>
        <taxon>Metazoa</taxon>
        <taxon>Chordata</taxon>
        <taxon>Craniata</taxon>
        <taxon>Vertebrata</taxon>
        <taxon>Euteleostomi</taxon>
        <taxon>Actinopterygii</taxon>
        <taxon>Neopterygii</taxon>
        <taxon>Teleostei</taxon>
        <taxon>Neoteleostei</taxon>
        <taxon>Acanthomorphata</taxon>
        <taxon>Carangaria</taxon>
        <taxon>Pleuronectiformes</taxon>
        <taxon>Pleuronectoidei</taxon>
        <taxon>Scophthalmidae</taxon>
        <taxon>Scophthalmus</taxon>
    </lineage>
</organism>
<feature type="transmembrane region" description="Helical" evidence="1">
    <location>
        <begin position="197"/>
        <end position="222"/>
    </location>
</feature>
<feature type="transmembrane region" description="Helical" evidence="1">
    <location>
        <begin position="242"/>
        <end position="269"/>
    </location>
</feature>
<feature type="transmembrane region" description="Helical" evidence="1">
    <location>
        <begin position="129"/>
        <end position="154"/>
    </location>
</feature>
<gene>
    <name evidence="2" type="ORF">SMAX5B_015583</name>
</gene>
<keyword evidence="1" id="KW-0472">Membrane</keyword>
<evidence type="ECO:0000313" key="3">
    <source>
        <dbReference type="Proteomes" id="UP000246464"/>
    </source>
</evidence>
<sequence>MDVSRYWVVELLLRRLLALTSYSGSLVSVCLMRQGEQVCQHKPTLTVVLLFHYDLLKLSHISNWNRKLDAQGFCETVVEMLWLETVFHNILPSVSSNANLFIVQLDTGRKRLQIDMNLSPQEEVMPQSAVAISTIVVGNVIWWMVMIAAIGLGATHLSRCPVQPNVPIFLMVLGAASLLSLSLTYTRSTWKVGAVSLISSACTAFLYFFSLCWFIAGTIWVYSVYPPSYTPGEARYCHKTTFQFAFTVTTLTWVLLTLVFVCGSCFAVLTCCKTVRARRYLIPRRNTDYGGTICDILRGEDFLLQALFRDCCGNCWGPLTSLKSDAVLALANIHAAVTRAATRAATVA</sequence>
<dbReference type="AlphaFoldDB" id="A0A2U9CYJ5"/>
<evidence type="ECO:0000256" key="1">
    <source>
        <dbReference type="SAM" id="Phobius"/>
    </source>
</evidence>
<protein>
    <submittedName>
        <fullName evidence="2">Uncharacterized protein</fullName>
    </submittedName>
</protein>
<evidence type="ECO:0000313" key="2">
    <source>
        <dbReference type="EMBL" id="AWP21547.1"/>
    </source>
</evidence>